<reference evidence="1 2" key="1">
    <citation type="journal article" date="2018" name="Sci. Rep.">
        <title>Genomic signatures of local adaptation to the degree of environmental predictability in rotifers.</title>
        <authorList>
            <person name="Franch-Gras L."/>
            <person name="Hahn C."/>
            <person name="Garcia-Roger E.M."/>
            <person name="Carmona M.J."/>
            <person name="Serra M."/>
            <person name="Gomez A."/>
        </authorList>
    </citation>
    <scope>NUCLEOTIDE SEQUENCE [LARGE SCALE GENOMIC DNA]</scope>
    <source>
        <strain evidence="1">HYR1</strain>
    </source>
</reference>
<sequence>VFNHSIKRLNIWCNFNRIDINWSKTKIITQITSENRLTKDSTQLMKLVRPYKLRNDEQLVIPTKGRFNDYGERTFNYTYFVFI</sequence>
<proteinExistence type="predicted"/>
<gene>
    <name evidence="1" type="ORF">BpHYR1_035975</name>
</gene>
<evidence type="ECO:0000313" key="2">
    <source>
        <dbReference type="Proteomes" id="UP000276133"/>
    </source>
</evidence>
<dbReference type="AlphaFoldDB" id="A0A3M7PGE1"/>
<dbReference type="EMBL" id="REGN01011186">
    <property type="protein sequence ID" value="RMZ97784.1"/>
    <property type="molecule type" value="Genomic_DNA"/>
</dbReference>
<accession>A0A3M7PGE1</accession>
<comment type="caution">
    <text evidence="1">The sequence shown here is derived from an EMBL/GenBank/DDBJ whole genome shotgun (WGS) entry which is preliminary data.</text>
</comment>
<keyword evidence="2" id="KW-1185">Reference proteome</keyword>
<evidence type="ECO:0000313" key="1">
    <source>
        <dbReference type="EMBL" id="RMZ97784.1"/>
    </source>
</evidence>
<protein>
    <submittedName>
        <fullName evidence="1">Uncharacterized protein</fullName>
    </submittedName>
</protein>
<dbReference type="Proteomes" id="UP000276133">
    <property type="component" value="Unassembled WGS sequence"/>
</dbReference>
<organism evidence="1 2">
    <name type="scientific">Brachionus plicatilis</name>
    <name type="common">Marine rotifer</name>
    <name type="synonym">Brachionus muelleri</name>
    <dbReference type="NCBI Taxonomy" id="10195"/>
    <lineage>
        <taxon>Eukaryota</taxon>
        <taxon>Metazoa</taxon>
        <taxon>Spiralia</taxon>
        <taxon>Gnathifera</taxon>
        <taxon>Rotifera</taxon>
        <taxon>Eurotatoria</taxon>
        <taxon>Monogononta</taxon>
        <taxon>Pseudotrocha</taxon>
        <taxon>Ploima</taxon>
        <taxon>Brachionidae</taxon>
        <taxon>Brachionus</taxon>
    </lineage>
</organism>
<name>A0A3M7PGE1_BRAPC</name>
<feature type="non-terminal residue" evidence="1">
    <location>
        <position position="1"/>
    </location>
</feature>